<proteinExistence type="inferred from homology"/>
<dbReference type="GO" id="GO:0032259">
    <property type="term" value="P:methylation"/>
    <property type="evidence" value="ECO:0007669"/>
    <property type="project" value="UniProtKB-KW"/>
</dbReference>
<dbReference type="PANTHER" id="PTHR12176">
    <property type="entry name" value="SAM-DEPENDENT METHYLTRANSFERASE SUPERFAMILY PROTEIN"/>
    <property type="match status" value="1"/>
</dbReference>
<dbReference type="CDD" id="cd02440">
    <property type="entry name" value="AdoMet_MTases"/>
    <property type="match status" value="1"/>
</dbReference>
<sequence length="496" mass="55497">MPVLASLESKSTITTSNLAFKQSILTCKSWVSPFVRRLAAFSINSIASPRISRIEFLSFNPKYCLATLKTTSSASTPTTSNPSRVFKKLNKAPPPTPKHKALGINPCFIRRSRSETIKKRPETIAVKGDDWRIKEGDAEHRTAEIAVACECFQNGLPEPVFLTYEDTTLYRVTVSRFVGPFVGEFLVEVESSVDSNKDSRRRLRFKRMPNLIQSEIPLIRTTGNVVGNLGFLPSLREMSEVEFRVDTRVLVQPYLTVVVSGLFLIVSLLDQRMKQGFIPRALCLGVGGGALLSFLNTRLGFEVVGVEADEVVLSIARQNSIRLILGDAIELIEKVACGRMKGDTHDLQVNIDCLNAKFDVVMVDLDSSDVRTGISAPPPESVRKPFFQASKSVLHDHGFFVINVVPPDERFYVTLIQELQDVFHNVHEINIENEDKFVLVATVSPIASNDHDNAFIQKAEACDFRSIYILYKGNVISKSLFQYSSHNRFNEKHMAH</sequence>
<feature type="transmembrane region" description="Helical" evidence="4">
    <location>
        <begin position="249"/>
        <end position="269"/>
    </location>
</feature>
<dbReference type="SUPFAM" id="SSF53335">
    <property type="entry name" value="S-adenosyl-L-methionine-dependent methyltransferases"/>
    <property type="match status" value="1"/>
</dbReference>
<evidence type="ECO:0000256" key="4">
    <source>
        <dbReference type="SAM" id="Phobius"/>
    </source>
</evidence>
<keyword evidence="4" id="KW-1133">Transmembrane helix</keyword>
<dbReference type="InterPro" id="IPR029063">
    <property type="entry name" value="SAM-dependent_MTases_sf"/>
</dbReference>
<feature type="transmembrane region" description="Helical" evidence="4">
    <location>
        <begin position="281"/>
        <end position="301"/>
    </location>
</feature>
<accession>A0A103YID8</accession>
<dbReference type="InterPro" id="IPR051419">
    <property type="entry name" value="Lys/N-term_MeTrsfase_sf"/>
</dbReference>
<gene>
    <name evidence="5" type="ORF">Ccrd_011969</name>
</gene>
<evidence type="ECO:0000256" key="3">
    <source>
        <dbReference type="ARBA" id="ARBA00022679"/>
    </source>
</evidence>
<evidence type="ECO:0000313" key="5">
    <source>
        <dbReference type="EMBL" id="KVI09625.1"/>
    </source>
</evidence>
<comment type="similarity">
    <text evidence="1">Belongs to the methyltransferase superfamily.</text>
</comment>
<dbReference type="PANTHER" id="PTHR12176:SF59">
    <property type="entry name" value="METHYLTRANSFERASE DOMAIN-CONTAINING PROTEIN-RELATED"/>
    <property type="match status" value="1"/>
</dbReference>
<keyword evidence="4" id="KW-0812">Transmembrane</keyword>
<evidence type="ECO:0000256" key="2">
    <source>
        <dbReference type="ARBA" id="ARBA00022603"/>
    </source>
</evidence>
<evidence type="ECO:0000256" key="1">
    <source>
        <dbReference type="ARBA" id="ARBA00008361"/>
    </source>
</evidence>
<reference evidence="5 6" key="1">
    <citation type="journal article" date="2016" name="Sci. Rep.">
        <title>The genome sequence of the outbreeding globe artichoke constructed de novo incorporating a phase-aware low-pass sequencing strategy of F1 progeny.</title>
        <authorList>
            <person name="Scaglione D."/>
            <person name="Reyes-Chin-Wo S."/>
            <person name="Acquadro A."/>
            <person name="Froenicke L."/>
            <person name="Portis E."/>
            <person name="Beitel C."/>
            <person name="Tirone M."/>
            <person name="Mauro R."/>
            <person name="Lo Monaco A."/>
            <person name="Mauromicale G."/>
            <person name="Faccioli P."/>
            <person name="Cattivelli L."/>
            <person name="Rieseberg L."/>
            <person name="Michelmore R."/>
            <person name="Lanteri S."/>
        </authorList>
    </citation>
    <scope>NUCLEOTIDE SEQUENCE [LARGE SCALE GENOMIC DNA]</scope>
    <source>
        <strain evidence="5">2C</strain>
    </source>
</reference>
<organism evidence="5 6">
    <name type="scientific">Cynara cardunculus var. scolymus</name>
    <name type="common">Globe artichoke</name>
    <name type="synonym">Cynara scolymus</name>
    <dbReference type="NCBI Taxonomy" id="59895"/>
    <lineage>
        <taxon>Eukaryota</taxon>
        <taxon>Viridiplantae</taxon>
        <taxon>Streptophyta</taxon>
        <taxon>Embryophyta</taxon>
        <taxon>Tracheophyta</taxon>
        <taxon>Spermatophyta</taxon>
        <taxon>Magnoliopsida</taxon>
        <taxon>eudicotyledons</taxon>
        <taxon>Gunneridae</taxon>
        <taxon>Pentapetalae</taxon>
        <taxon>asterids</taxon>
        <taxon>campanulids</taxon>
        <taxon>Asterales</taxon>
        <taxon>Asteraceae</taxon>
        <taxon>Carduoideae</taxon>
        <taxon>Cardueae</taxon>
        <taxon>Carduinae</taxon>
        <taxon>Cynara</taxon>
    </lineage>
</organism>
<keyword evidence="3" id="KW-0808">Transferase</keyword>
<comment type="caution">
    <text evidence="5">The sequence shown here is derived from an EMBL/GenBank/DDBJ whole genome shotgun (WGS) entry which is preliminary data.</text>
</comment>
<dbReference type="Gene3D" id="3.40.50.150">
    <property type="entry name" value="Vaccinia Virus protein VP39"/>
    <property type="match status" value="1"/>
</dbReference>
<protein>
    <recommendedName>
        <fullName evidence="7">S-adenosyl-L-methionine-dependent methyltransferase</fullName>
    </recommendedName>
</protein>
<evidence type="ECO:0008006" key="7">
    <source>
        <dbReference type="Google" id="ProtNLM"/>
    </source>
</evidence>
<keyword evidence="6" id="KW-1185">Reference proteome</keyword>
<dbReference type="AlphaFoldDB" id="A0A103YID8"/>
<name>A0A103YID8_CYNCS</name>
<keyword evidence="2" id="KW-0489">Methyltransferase</keyword>
<dbReference type="Gramene" id="KVI09625">
    <property type="protein sequence ID" value="KVI09625"/>
    <property type="gene ID" value="Ccrd_011969"/>
</dbReference>
<dbReference type="EMBL" id="LEKV01001051">
    <property type="protein sequence ID" value="KVI09625.1"/>
    <property type="molecule type" value="Genomic_DNA"/>
</dbReference>
<dbReference type="Proteomes" id="UP000243975">
    <property type="component" value="Unassembled WGS sequence"/>
</dbReference>
<keyword evidence="4" id="KW-0472">Membrane</keyword>
<dbReference type="GO" id="GO:0008168">
    <property type="term" value="F:methyltransferase activity"/>
    <property type="evidence" value="ECO:0007669"/>
    <property type="project" value="UniProtKB-KW"/>
</dbReference>
<evidence type="ECO:0000313" key="6">
    <source>
        <dbReference type="Proteomes" id="UP000243975"/>
    </source>
</evidence>